<dbReference type="SUPFAM" id="SSF141868">
    <property type="entry name" value="EAL domain-like"/>
    <property type="match status" value="1"/>
</dbReference>
<sequence>MKKNRIYAWIKFLRFLISKRDHLYQEFQKEEQLLDLLQKENVKTAFQPILSLEEGSTVGFEILNRPEQTDFFPTTDVFYDYVGQSGNVFITECFLRNLSLERFSEKKQNYKMEIQPLVFLNIQPQALTDPSYQSGITLELLVKHNLSPNQVVLELTERESVANYVQFEKIIDHYRKQGFRIAVDDAGTGYNSLQTLIYLKPEFIKLDKSLIRNVHQKLEQQHLVELLLEFAFQSGTKIIAEGIETESELLFLKKLGVHYGQGYLLGKPKPDLLDGHMPFSTVCGKSV</sequence>
<dbReference type="GO" id="GO:0071111">
    <property type="term" value="F:cyclic-guanylate-specific phosphodiesterase activity"/>
    <property type="evidence" value="ECO:0007669"/>
    <property type="project" value="InterPro"/>
</dbReference>
<dbReference type="SMART" id="SM00052">
    <property type="entry name" value="EAL"/>
    <property type="match status" value="1"/>
</dbReference>
<protein>
    <submittedName>
        <fullName evidence="2">EAL domain-containing protein (Putative c-di-GMP-specific phosphodiesterase class I)</fullName>
    </submittedName>
</protein>
<dbReference type="CDD" id="cd01948">
    <property type="entry name" value="EAL"/>
    <property type="match status" value="1"/>
</dbReference>
<accession>A0AAJ1T0H7</accession>
<dbReference type="Proteomes" id="UP001237207">
    <property type="component" value="Unassembled WGS sequence"/>
</dbReference>
<comment type="caution">
    <text evidence="2">The sequence shown here is derived from an EMBL/GenBank/DDBJ whole genome shotgun (WGS) entry which is preliminary data.</text>
</comment>
<dbReference type="RefSeq" id="WP_307258346.1">
    <property type="nucleotide sequence ID" value="NZ_JAUSUC010000045.1"/>
</dbReference>
<dbReference type="InterPro" id="IPR001633">
    <property type="entry name" value="EAL_dom"/>
</dbReference>
<evidence type="ECO:0000313" key="3">
    <source>
        <dbReference type="Proteomes" id="UP001237207"/>
    </source>
</evidence>
<dbReference type="Gene3D" id="3.20.20.450">
    <property type="entry name" value="EAL domain"/>
    <property type="match status" value="1"/>
</dbReference>
<gene>
    <name evidence="2" type="ORF">J2S13_002798</name>
</gene>
<dbReference type="Pfam" id="PF00563">
    <property type="entry name" value="EAL"/>
    <property type="match status" value="1"/>
</dbReference>
<dbReference type="PANTHER" id="PTHR33121">
    <property type="entry name" value="CYCLIC DI-GMP PHOSPHODIESTERASE PDEF"/>
    <property type="match status" value="1"/>
</dbReference>
<evidence type="ECO:0000313" key="2">
    <source>
        <dbReference type="EMBL" id="MDQ0216340.1"/>
    </source>
</evidence>
<proteinExistence type="predicted"/>
<dbReference type="PROSITE" id="PS50883">
    <property type="entry name" value="EAL"/>
    <property type="match status" value="1"/>
</dbReference>
<reference evidence="2" key="1">
    <citation type="submission" date="2023-07" db="EMBL/GenBank/DDBJ databases">
        <title>Genomic Encyclopedia of Type Strains, Phase IV (KMG-IV): sequencing the most valuable type-strain genomes for metagenomic binning, comparative biology and taxonomic classification.</title>
        <authorList>
            <person name="Goeker M."/>
        </authorList>
    </citation>
    <scope>NUCLEOTIDE SEQUENCE</scope>
    <source>
        <strain evidence="2">DSM 23947</strain>
    </source>
</reference>
<evidence type="ECO:0000259" key="1">
    <source>
        <dbReference type="PROSITE" id="PS50883"/>
    </source>
</evidence>
<dbReference type="EMBL" id="JAUSUC010000045">
    <property type="protein sequence ID" value="MDQ0216340.1"/>
    <property type="molecule type" value="Genomic_DNA"/>
</dbReference>
<dbReference type="PANTHER" id="PTHR33121:SF76">
    <property type="entry name" value="SIGNALING PROTEIN"/>
    <property type="match status" value="1"/>
</dbReference>
<organism evidence="2 3">
    <name type="scientific">Oikeobacillus pervagus</name>
    <dbReference type="NCBI Taxonomy" id="1325931"/>
    <lineage>
        <taxon>Bacteria</taxon>
        <taxon>Bacillati</taxon>
        <taxon>Bacillota</taxon>
        <taxon>Bacilli</taxon>
        <taxon>Bacillales</taxon>
        <taxon>Bacillaceae</taxon>
        <taxon>Oikeobacillus</taxon>
    </lineage>
</organism>
<dbReference type="InterPro" id="IPR050706">
    <property type="entry name" value="Cyclic-di-GMP_PDE-like"/>
</dbReference>
<dbReference type="InterPro" id="IPR035919">
    <property type="entry name" value="EAL_sf"/>
</dbReference>
<keyword evidence="3" id="KW-1185">Reference proteome</keyword>
<dbReference type="AlphaFoldDB" id="A0AAJ1T0H7"/>
<name>A0AAJ1T0H7_9BACI</name>
<feature type="domain" description="EAL" evidence="1">
    <location>
        <begin position="26"/>
        <end position="282"/>
    </location>
</feature>